<keyword evidence="1 2" id="KW-0810">Translation regulation</keyword>
<dbReference type="Pfam" id="PF02482">
    <property type="entry name" value="Ribosomal_S30AE"/>
    <property type="match status" value="1"/>
</dbReference>
<dbReference type="InterPro" id="IPR032528">
    <property type="entry name" value="Ribosom_S30AE_C"/>
</dbReference>
<dbReference type="Gene3D" id="3.30.160.100">
    <property type="entry name" value="Ribosome hibernation promotion factor-like"/>
    <property type="match status" value="1"/>
</dbReference>
<dbReference type="PANTHER" id="PTHR33231:SF1">
    <property type="entry name" value="30S RIBOSOMAL PROTEIN"/>
    <property type="match status" value="1"/>
</dbReference>
<dbReference type="Proteomes" id="UP000321155">
    <property type="component" value="Unassembled WGS sequence"/>
</dbReference>
<organism evidence="5 6">
    <name type="scientific">Kocuria flava</name>
    <dbReference type="NCBI Taxonomy" id="446860"/>
    <lineage>
        <taxon>Bacteria</taxon>
        <taxon>Bacillati</taxon>
        <taxon>Actinomycetota</taxon>
        <taxon>Actinomycetes</taxon>
        <taxon>Micrococcales</taxon>
        <taxon>Micrococcaceae</taxon>
        <taxon>Kocuria</taxon>
    </lineage>
</organism>
<name>A0ABQ0X5W9_9MICC</name>
<comment type="subcellular location">
    <subcellularLocation>
        <location evidence="2">Cytoplasm</location>
    </subcellularLocation>
</comment>
<evidence type="ECO:0000256" key="2">
    <source>
        <dbReference type="HAMAP-Rule" id="MF_00839"/>
    </source>
</evidence>
<feature type="region of interest" description="Disordered" evidence="3">
    <location>
        <begin position="111"/>
        <end position="132"/>
    </location>
</feature>
<sequence>MGGPSAHVTPEELEGIMELNVMGRNVVVPERFKEYAAEKVVKFEELGNKVQRIDVKVTKEHDLPGHQGMGVEITVTGRGPVLRAEARNDDKFAAFDEAYGKLLERLRRARDRRKVHRGQHRPTAVHEATGTLPVVPSSGPIYSTPEELAAAETAAFDQSVSLTDAVTPVEIRRKRFPADELSVDEAVDRMELVGHDFFLFVDRETGEPSAVYRRKGWSYGVISLSPDGEEAEESVRAYQPEPAR</sequence>
<reference evidence="5 6" key="1">
    <citation type="submission" date="2019-07" db="EMBL/GenBank/DDBJ databases">
        <title>Whole genome shotgun sequence of Kocuria flava NBRC 107626.</title>
        <authorList>
            <person name="Hosoyama A."/>
            <person name="Uohara A."/>
            <person name="Ohji S."/>
            <person name="Ichikawa N."/>
        </authorList>
    </citation>
    <scope>NUCLEOTIDE SEQUENCE [LARGE SCALE GENOMIC DNA]</scope>
    <source>
        <strain evidence="5 6">NBRC 107626</strain>
    </source>
</reference>
<keyword evidence="6" id="KW-1185">Reference proteome</keyword>
<comment type="function">
    <text evidence="2">Required for dimerization of active 70S ribosomes into 100S ribosomes in stationary phase; 100S ribosomes are translationally inactive and sometimes present during exponential growth.</text>
</comment>
<dbReference type="CDD" id="cd00552">
    <property type="entry name" value="RaiA"/>
    <property type="match status" value="1"/>
</dbReference>
<dbReference type="EMBL" id="BJZR01000079">
    <property type="protein sequence ID" value="GEO93032.1"/>
    <property type="molecule type" value="Genomic_DNA"/>
</dbReference>
<dbReference type="InterPro" id="IPR038416">
    <property type="entry name" value="Ribosom_S30AE_C_sf"/>
</dbReference>
<evidence type="ECO:0000256" key="1">
    <source>
        <dbReference type="ARBA" id="ARBA00022845"/>
    </source>
</evidence>
<gene>
    <name evidence="2" type="primary">hpf</name>
    <name evidence="5" type="ORF">KFL01_23380</name>
</gene>
<keyword evidence="2" id="KW-0963">Cytoplasm</keyword>
<dbReference type="InterPro" id="IPR050574">
    <property type="entry name" value="HPF/YfiA_ribosome-assoc"/>
</dbReference>
<dbReference type="NCBIfam" id="TIGR00741">
    <property type="entry name" value="yfiA"/>
    <property type="match status" value="1"/>
</dbReference>
<evidence type="ECO:0000313" key="6">
    <source>
        <dbReference type="Proteomes" id="UP000321155"/>
    </source>
</evidence>
<evidence type="ECO:0000259" key="4">
    <source>
        <dbReference type="Pfam" id="PF16321"/>
    </source>
</evidence>
<evidence type="ECO:0000256" key="3">
    <source>
        <dbReference type="SAM" id="MobiDB-lite"/>
    </source>
</evidence>
<dbReference type="Pfam" id="PF16321">
    <property type="entry name" value="Ribosom_S30AE_C"/>
    <property type="match status" value="1"/>
</dbReference>
<dbReference type="SUPFAM" id="SSF69754">
    <property type="entry name" value="Ribosome binding protein Y (YfiA homologue)"/>
    <property type="match status" value="1"/>
</dbReference>
<feature type="compositionally biased region" description="Basic residues" evidence="3">
    <location>
        <begin position="111"/>
        <end position="120"/>
    </location>
</feature>
<dbReference type="InterPro" id="IPR036567">
    <property type="entry name" value="RHF-like"/>
</dbReference>
<dbReference type="InterPro" id="IPR034694">
    <property type="entry name" value="HPF_long/plastid"/>
</dbReference>
<feature type="domain" description="Sigma 54 modulation/S30EA ribosomal protein C-terminal" evidence="4">
    <location>
        <begin position="171"/>
        <end position="221"/>
    </location>
</feature>
<dbReference type="InterPro" id="IPR003489">
    <property type="entry name" value="RHF/RaiA"/>
</dbReference>
<comment type="subunit">
    <text evidence="2">Interacts with 100S ribosomes.</text>
</comment>
<comment type="similarity">
    <text evidence="2">Belongs to the HPF/YfiA ribosome-associated protein family. Long HPF subfamily.</text>
</comment>
<comment type="caution">
    <text evidence="5">The sequence shown here is derived from an EMBL/GenBank/DDBJ whole genome shotgun (WGS) entry which is preliminary data.</text>
</comment>
<evidence type="ECO:0000313" key="5">
    <source>
        <dbReference type="EMBL" id="GEO93032.1"/>
    </source>
</evidence>
<protein>
    <recommendedName>
        <fullName evidence="2">Ribosome hibernation promoting factor</fullName>
        <shortName evidence="2">HPF</shortName>
    </recommendedName>
</protein>
<dbReference type="PANTHER" id="PTHR33231">
    <property type="entry name" value="30S RIBOSOMAL PROTEIN"/>
    <property type="match status" value="1"/>
</dbReference>
<accession>A0ABQ0X5W9</accession>
<proteinExistence type="inferred from homology"/>
<dbReference type="HAMAP" id="MF_00839">
    <property type="entry name" value="HPF"/>
    <property type="match status" value="1"/>
</dbReference>
<dbReference type="Gene3D" id="3.30.505.50">
    <property type="entry name" value="Sigma 54 modulation/S30EA ribosomal protein, C-terminal domain"/>
    <property type="match status" value="1"/>
</dbReference>